<proteinExistence type="predicted"/>
<name>A0A7J7FWR4_CAMSI</name>
<evidence type="ECO:0000313" key="1">
    <source>
        <dbReference type="EMBL" id="KAF5932833.1"/>
    </source>
</evidence>
<protein>
    <submittedName>
        <fullName evidence="1">Uncharacterized protein</fullName>
    </submittedName>
</protein>
<accession>A0A7J7FWR4</accession>
<dbReference type="EMBL" id="JACBKZ010000014">
    <property type="protein sequence ID" value="KAF5932833.1"/>
    <property type="molecule type" value="Genomic_DNA"/>
</dbReference>
<dbReference type="Proteomes" id="UP000593564">
    <property type="component" value="Unassembled WGS sequence"/>
</dbReference>
<evidence type="ECO:0000313" key="2">
    <source>
        <dbReference type="Proteomes" id="UP000593564"/>
    </source>
</evidence>
<reference evidence="1 2" key="2">
    <citation type="submission" date="2020-07" db="EMBL/GenBank/DDBJ databases">
        <title>Genome assembly of wild tea tree DASZ reveals pedigree and selection history of tea varieties.</title>
        <authorList>
            <person name="Zhang W."/>
        </authorList>
    </citation>
    <scope>NUCLEOTIDE SEQUENCE [LARGE SCALE GENOMIC DNA]</scope>
    <source>
        <strain evidence="2">cv. G240</strain>
        <tissue evidence="1">Leaf</tissue>
    </source>
</reference>
<keyword evidence="2" id="KW-1185">Reference proteome</keyword>
<sequence>MSEPVVHLRYGPHFTAYNHILPFQILIIPDTDHSNALAGTDELHRGLAPASYFSDWHGAEERDVA</sequence>
<organism evidence="1 2">
    <name type="scientific">Camellia sinensis</name>
    <name type="common">Tea plant</name>
    <name type="synonym">Thea sinensis</name>
    <dbReference type="NCBI Taxonomy" id="4442"/>
    <lineage>
        <taxon>Eukaryota</taxon>
        <taxon>Viridiplantae</taxon>
        <taxon>Streptophyta</taxon>
        <taxon>Embryophyta</taxon>
        <taxon>Tracheophyta</taxon>
        <taxon>Spermatophyta</taxon>
        <taxon>Magnoliopsida</taxon>
        <taxon>eudicotyledons</taxon>
        <taxon>Gunneridae</taxon>
        <taxon>Pentapetalae</taxon>
        <taxon>asterids</taxon>
        <taxon>Ericales</taxon>
        <taxon>Theaceae</taxon>
        <taxon>Camellia</taxon>
    </lineage>
</organism>
<gene>
    <name evidence="1" type="ORF">HYC85_029004</name>
</gene>
<reference evidence="2" key="1">
    <citation type="journal article" date="2020" name="Nat. Commun.">
        <title>Genome assembly of wild tea tree DASZ reveals pedigree and selection history of tea varieties.</title>
        <authorList>
            <person name="Zhang W."/>
            <person name="Zhang Y."/>
            <person name="Qiu H."/>
            <person name="Guo Y."/>
            <person name="Wan H."/>
            <person name="Zhang X."/>
            <person name="Scossa F."/>
            <person name="Alseekh S."/>
            <person name="Zhang Q."/>
            <person name="Wang P."/>
            <person name="Xu L."/>
            <person name="Schmidt M.H."/>
            <person name="Jia X."/>
            <person name="Li D."/>
            <person name="Zhu A."/>
            <person name="Guo F."/>
            <person name="Chen W."/>
            <person name="Ni D."/>
            <person name="Usadel B."/>
            <person name="Fernie A.R."/>
            <person name="Wen W."/>
        </authorList>
    </citation>
    <scope>NUCLEOTIDE SEQUENCE [LARGE SCALE GENOMIC DNA]</scope>
    <source>
        <strain evidence="2">cv. G240</strain>
    </source>
</reference>
<dbReference type="AlphaFoldDB" id="A0A7J7FWR4"/>
<comment type="caution">
    <text evidence="1">The sequence shown here is derived from an EMBL/GenBank/DDBJ whole genome shotgun (WGS) entry which is preliminary data.</text>
</comment>